<reference evidence="1 2" key="1">
    <citation type="submission" date="2021-06" db="EMBL/GenBank/DDBJ databases">
        <authorList>
            <person name="Kallberg Y."/>
            <person name="Tangrot J."/>
            <person name="Rosling A."/>
        </authorList>
    </citation>
    <scope>NUCLEOTIDE SEQUENCE [LARGE SCALE GENOMIC DNA]</scope>
    <source>
        <strain evidence="1 2">120-4 pot B 10/14</strain>
    </source>
</reference>
<evidence type="ECO:0000313" key="2">
    <source>
        <dbReference type="Proteomes" id="UP000789901"/>
    </source>
</evidence>
<dbReference type="Proteomes" id="UP000789901">
    <property type="component" value="Unassembled WGS sequence"/>
</dbReference>
<sequence>EDLIDKELQLAHMQLFELKYKFKRGNFSGSQWLTNPCDLLDKLNISQAKLGTTILLANQIQEL</sequence>
<dbReference type="EMBL" id="CAJVQB010009727">
    <property type="protein sequence ID" value="CAG8733079.1"/>
    <property type="molecule type" value="Genomic_DNA"/>
</dbReference>
<evidence type="ECO:0000313" key="1">
    <source>
        <dbReference type="EMBL" id="CAG8733079.1"/>
    </source>
</evidence>
<accession>A0ABN7V6W1</accession>
<feature type="non-terminal residue" evidence="1">
    <location>
        <position position="1"/>
    </location>
</feature>
<keyword evidence="2" id="KW-1185">Reference proteome</keyword>
<organism evidence="1 2">
    <name type="scientific">Gigaspora margarita</name>
    <dbReference type="NCBI Taxonomy" id="4874"/>
    <lineage>
        <taxon>Eukaryota</taxon>
        <taxon>Fungi</taxon>
        <taxon>Fungi incertae sedis</taxon>
        <taxon>Mucoromycota</taxon>
        <taxon>Glomeromycotina</taxon>
        <taxon>Glomeromycetes</taxon>
        <taxon>Diversisporales</taxon>
        <taxon>Gigasporaceae</taxon>
        <taxon>Gigaspora</taxon>
    </lineage>
</organism>
<name>A0ABN7V6W1_GIGMA</name>
<proteinExistence type="predicted"/>
<comment type="caution">
    <text evidence="1">The sequence shown here is derived from an EMBL/GenBank/DDBJ whole genome shotgun (WGS) entry which is preliminary data.</text>
</comment>
<protein>
    <submittedName>
        <fullName evidence="1">38987_t:CDS:1</fullName>
    </submittedName>
</protein>
<gene>
    <name evidence="1" type="ORF">GMARGA_LOCUS14584</name>
</gene>